<feature type="transmembrane region" description="Helical" evidence="1">
    <location>
        <begin position="7"/>
        <end position="24"/>
    </location>
</feature>
<dbReference type="Proteomes" id="UP001519345">
    <property type="component" value="Unassembled WGS sequence"/>
</dbReference>
<accession>A0ABS4ILE5</accession>
<keyword evidence="1" id="KW-1133">Transmembrane helix</keyword>
<name>A0ABS4ILE5_9BACI</name>
<dbReference type="EMBL" id="JAGGKX010000038">
    <property type="protein sequence ID" value="MBP1971785.1"/>
    <property type="molecule type" value="Genomic_DNA"/>
</dbReference>
<proteinExistence type="predicted"/>
<keyword evidence="3" id="KW-1185">Reference proteome</keyword>
<keyword evidence="1" id="KW-0472">Membrane</keyword>
<feature type="transmembrane region" description="Helical" evidence="1">
    <location>
        <begin position="53"/>
        <end position="71"/>
    </location>
</feature>
<comment type="caution">
    <text evidence="2">The sequence shown here is derived from an EMBL/GenBank/DDBJ whole genome shotgun (WGS) entry which is preliminary data.</text>
</comment>
<evidence type="ECO:0000256" key="1">
    <source>
        <dbReference type="SAM" id="Phobius"/>
    </source>
</evidence>
<feature type="transmembrane region" description="Helical" evidence="1">
    <location>
        <begin position="101"/>
        <end position="124"/>
    </location>
</feature>
<evidence type="ECO:0000313" key="3">
    <source>
        <dbReference type="Proteomes" id="UP001519345"/>
    </source>
</evidence>
<keyword evidence="1" id="KW-0812">Transmembrane</keyword>
<evidence type="ECO:0000313" key="2">
    <source>
        <dbReference type="EMBL" id="MBP1971785.1"/>
    </source>
</evidence>
<reference evidence="2 3" key="1">
    <citation type="submission" date="2021-03" db="EMBL/GenBank/DDBJ databases">
        <title>Genomic Encyclopedia of Type Strains, Phase IV (KMG-IV): sequencing the most valuable type-strain genomes for metagenomic binning, comparative biology and taxonomic classification.</title>
        <authorList>
            <person name="Goeker M."/>
        </authorList>
    </citation>
    <scope>NUCLEOTIDE SEQUENCE [LARGE SCALE GENOMIC DNA]</scope>
    <source>
        <strain evidence="2 3">DSM 25609</strain>
    </source>
</reference>
<dbReference type="RefSeq" id="WP_209464788.1">
    <property type="nucleotide sequence ID" value="NZ_CP110224.1"/>
</dbReference>
<gene>
    <name evidence="2" type="ORF">J2Z83_003940</name>
</gene>
<sequence length="125" mass="14212">MKEKTPLVFYGTIIGLISFGVVLFGLSLGATPFFVLVLAALTIYLSSKFLPDLWASIIMAVVTVICIHYLFQLWSLTITLLCYWIFLILADYMIKNKKWSRIAIIVVTIIFFVILFFLAITLALH</sequence>
<organism evidence="2 3">
    <name type="scientific">Virgibacillus natechei</name>
    <dbReference type="NCBI Taxonomy" id="1216297"/>
    <lineage>
        <taxon>Bacteria</taxon>
        <taxon>Bacillati</taxon>
        <taxon>Bacillota</taxon>
        <taxon>Bacilli</taxon>
        <taxon>Bacillales</taxon>
        <taxon>Bacillaceae</taxon>
        <taxon>Virgibacillus</taxon>
    </lineage>
</organism>
<protein>
    <submittedName>
        <fullName evidence="2">Uncharacterized protein</fullName>
    </submittedName>
</protein>